<sequence length="442" mass="48846">MVKMIAKPSMDAKMKMDEVGKVLDLNEWEASSSGWLRFVVAAAKKKKNPWLDPFDCGEDPDIEYGSLFADGKQEEGPRPPDNPSNPYGYLKFPMGFNVKLTSLASKVRDDVCLCCCVISGGVYENLLFFPVIQLIKDRYPGVQIDVVASPKGKQVYEVNKNMRWANVYDPGEDFPLPAEYVNMIGLLKLAGLGHATFLFMTSTRDKVSYVYPNVNVAGAGLLLTETFTSPAMNLFECGYHIVPRHPVSPLRVPISKKLRAYVEEKYSKVGIRKGGFVVIHGIETDSVASMRSKGDSDSLLPIQVWVEIVKGLRYILLACGNRGVKPLFVIPHEKVREDVEEVVGDDTHIFFITTPGQLAALVDDAIGVIATNTAALQLANARNKPSIALFSSEEKANTFVPNAREKRCSIIASSTRKLIDIDVESVKNTVEIFEGSKVLINF</sequence>
<dbReference type="PANTHER" id="PTHR37698:SF1">
    <property type="entry name" value="PHOTOSYNTHETIC NDH SUBUNIT OF SUBCOMPLEX B 1, CHLOROPLASTIC"/>
    <property type="match status" value="1"/>
</dbReference>
<gene>
    <name evidence="1" type="ORF">ZIOFF_062456</name>
</gene>
<comment type="caution">
    <text evidence="1">The sequence shown here is derived from an EMBL/GenBank/DDBJ whole genome shotgun (WGS) entry which is preliminary data.</text>
</comment>
<dbReference type="EMBL" id="JACMSC010000017">
    <property type="protein sequence ID" value="KAG6479006.1"/>
    <property type="molecule type" value="Genomic_DNA"/>
</dbReference>
<dbReference type="Proteomes" id="UP000734854">
    <property type="component" value="Unassembled WGS sequence"/>
</dbReference>
<reference evidence="1 2" key="1">
    <citation type="submission" date="2020-08" db="EMBL/GenBank/DDBJ databases">
        <title>Plant Genome Project.</title>
        <authorList>
            <person name="Zhang R.-G."/>
        </authorList>
    </citation>
    <scope>NUCLEOTIDE SEQUENCE [LARGE SCALE GENOMIC DNA]</scope>
    <source>
        <tissue evidence="1">Rhizome</tissue>
    </source>
</reference>
<dbReference type="GO" id="GO:0009507">
    <property type="term" value="C:chloroplast"/>
    <property type="evidence" value="ECO:0007669"/>
    <property type="project" value="InterPro"/>
</dbReference>
<dbReference type="InterPro" id="IPR044983">
    <property type="entry name" value="PNSB1"/>
</dbReference>
<accession>A0A8J5KAT1</accession>
<dbReference type="SUPFAM" id="SSF53756">
    <property type="entry name" value="UDP-Glycosyltransferase/glycogen phosphorylase"/>
    <property type="match status" value="1"/>
</dbReference>
<dbReference type="GO" id="GO:0010598">
    <property type="term" value="C:NAD(P)H dehydrogenase complex (plastoquinone)"/>
    <property type="evidence" value="ECO:0007669"/>
    <property type="project" value="InterPro"/>
</dbReference>
<evidence type="ECO:0000313" key="2">
    <source>
        <dbReference type="Proteomes" id="UP000734854"/>
    </source>
</evidence>
<dbReference type="Gene3D" id="3.40.50.2000">
    <property type="entry name" value="Glycogen Phosphorylase B"/>
    <property type="match status" value="1"/>
</dbReference>
<protein>
    <submittedName>
        <fullName evidence="1">Uncharacterized protein</fullName>
    </submittedName>
</protein>
<name>A0A8J5KAT1_ZINOF</name>
<keyword evidence="2" id="KW-1185">Reference proteome</keyword>
<dbReference type="AlphaFoldDB" id="A0A8J5KAT1"/>
<proteinExistence type="predicted"/>
<organism evidence="1 2">
    <name type="scientific">Zingiber officinale</name>
    <name type="common">Ginger</name>
    <name type="synonym">Amomum zingiber</name>
    <dbReference type="NCBI Taxonomy" id="94328"/>
    <lineage>
        <taxon>Eukaryota</taxon>
        <taxon>Viridiplantae</taxon>
        <taxon>Streptophyta</taxon>
        <taxon>Embryophyta</taxon>
        <taxon>Tracheophyta</taxon>
        <taxon>Spermatophyta</taxon>
        <taxon>Magnoliopsida</taxon>
        <taxon>Liliopsida</taxon>
        <taxon>Zingiberales</taxon>
        <taxon>Zingiberaceae</taxon>
        <taxon>Zingiber</taxon>
    </lineage>
</organism>
<evidence type="ECO:0000313" key="1">
    <source>
        <dbReference type="EMBL" id="KAG6479006.1"/>
    </source>
</evidence>
<dbReference type="GO" id="GO:0009773">
    <property type="term" value="P:photosynthetic electron transport in photosystem I"/>
    <property type="evidence" value="ECO:0007669"/>
    <property type="project" value="InterPro"/>
</dbReference>
<dbReference type="PANTHER" id="PTHR37698">
    <property type="entry name" value="PHOTOSYNTHETIC NDH SUBUNIT OF SUBCOMPLEX B 1, CHLOROPLASTIC"/>
    <property type="match status" value="1"/>
</dbReference>